<sequence>MSIAPVSAPTSDTPEQAKPANANATATAPASNASTANPPSHPSDAAAKSLQNSPVPTASAASTLSEGKATAGAVPAQPAQGQAAAAAAATRISAPSAEPPSITTPATEATPPRNSVQGSPTGASVQQSSDTVPAGVPASLAASLPLASAPAPAPAPAATKKDGSASQGPAGAPSTTSGSTPKATPAKARAPRQPGKQKRRINQAGSKGADLAPPGPSTVGGTIGAVPDHAVPALLGAGGGGRKVLPDHVMPFVLPSSTVRPDYTLLNTATPEEREAFLKKAKLNNGSGAGIAPNLPLASTPGAAADPFAARDSSMTPGRSVSRQIKQPSVEMSDSSDSDTFSSISDSDEDEEERLQRREERKRKREPANVGDSLVLLQSLRQSRLSHLSSLLPPFSQKMRSGTIYPNVLPLSLLHGLNPREPHVLIQLGRADIQVGPHVFVKTKFWEVRPDVELPNLGPPHVESYTGPYGETKRTTVTSCVPKLEAKPERVALPLEAKAPSSSPVKAGKASAASQATNRIGAGASSDQRPSPTSTARTTDAKSTPAAAAATPKAAVTAGPAASNGTSSPFVIAPTPTSMLTKASSVPVPATSPAPASAPAQAPPATAKPLATNAPQQSVKPPLATAAGASTPKQPAVKLAVPAAAPPSPVKPATSTAAPGSATGAAVNSATIAKPVAAPVSTPAMGAIAGAPTASSAIGPRPVQPATVRPAGAPPATSASVPASSSVKPAATAQNTPATAPVGAAATPPKTASQIPTATVTTSASVAGQTTTVSQHVQFAPARLSPISQPSTQQAAQRPSQPATSQAAASAAPSPVATNKASGGSSAPGPAPAPSVAKVAPAPLAGRLVQPPAATTPGGKPPTATTTFAPITGPSRPTPGATAGPRPLQPTTAQARPPASGAQPAIDAVLVSRVNATAALNPELQQLLHVAASGKANPEQLKSLGVWIQAITAQLREDEARAAASSSSSNAVAAGKQADGGAGAAAAKGKGKGKGKDGPPSASESAAGAANAQATDRPKKAKKPKPDPEELSSIKAAKKAAKAEEREAKKKAAAAAKAEARAAAAAQKQQQQLLLQQQQEQQQREEHQAKLRQLPPGWPTDGPPRPPIIVVEFRENPSMRFVLPLWKCVVERREGLDPASMPKVKRERGFFDDFIEDDDDDDSSNPDVKGIEPELKLSFFVPSVGSDAAGLSGTNELEEIEAARRRAEAEMTAQQMGGRAGSIEGLATPERATGGTNGTANAAATATKGGAAASTPAPGAKKLSKKAQKKLDDEIKARARAEAEAAEQEKRHEQFPATWSISGGVTESMWEAFGRVPGAITNAVVRPVKAEPEIELAPDVAEFLVPEIKYHLLDQPEEEIKIHKETADSFVDLYSQLPDRRFVMPCIPPMHIPFGLEDHLSDRFAIRPQLVAARPVAKRKAGVQSGDLDMIFTFGGIGGGAAGAAGPGAMGAMGGIAPGGDDVTAGVKSEEPEPTPSKPPKRKRHVATHNPDGSIKSCGACGKTKTPMWRRGPKGPSQLCNACGARWKAGRLVVPEVAPPPIIEADGDKAKDDKDKDKDRDKTKAKTKGHGSQGDNGAGGAAAGDGNGAPLAAGHGAMSGAVFIPMGSSAASMSMPATTFAPVTGIDMTRAPFVSQALTSPLSSAAYSHSLLSMDGGPMHLDGGGGGFGSGLGMGVGGLSGPSAPGPSPFIRSPNPFPGQEMMPASVDPSVLFGGSSGGI</sequence>
<evidence type="ECO:0000259" key="6">
    <source>
        <dbReference type="PROSITE" id="PS50114"/>
    </source>
</evidence>
<feature type="compositionally biased region" description="Low complexity" evidence="5">
    <location>
        <begin position="651"/>
        <end position="662"/>
    </location>
</feature>
<feature type="region of interest" description="Disordered" evidence="5">
    <location>
        <begin position="1455"/>
        <end position="1499"/>
    </location>
</feature>
<evidence type="ECO:0000256" key="5">
    <source>
        <dbReference type="SAM" id="MobiDB-lite"/>
    </source>
</evidence>
<feature type="compositionally biased region" description="Low complexity" evidence="5">
    <location>
        <begin position="137"/>
        <end position="150"/>
    </location>
</feature>
<dbReference type="GO" id="GO:0043565">
    <property type="term" value="F:sequence-specific DNA binding"/>
    <property type="evidence" value="ECO:0007669"/>
    <property type="project" value="InterPro"/>
</dbReference>
<keyword evidence="2 4" id="KW-0863">Zinc-finger</keyword>
<feature type="region of interest" description="Disordered" evidence="5">
    <location>
        <begin position="1206"/>
        <end position="1273"/>
    </location>
</feature>
<evidence type="ECO:0000313" key="7">
    <source>
        <dbReference type="EMBL" id="EPQ29147.1"/>
    </source>
</evidence>
<feature type="compositionally biased region" description="Low complexity" evidence="5">
    <location>
        <begin position="19"/>
        <end position="38"/>
    </location>
</feature>
<feature type="compositionally biased region" description="Low complexity" evidence="5">
    <location>
        <begin position="331"/>
        <end position="345"/>
    </location>
</feature>
<feature type="region of interest" description="Disordered" evidence="5">
    <location>
        <begin position="495"/>
        <end position="553"/>
    </location>
</feature>
<keyword evidence="1" id="KW-0479">Metal-binding</keyword>
<feature type="compositionally biased region" description="Low complexity" evidence="5">
    <location>
        <begin position="788"/>
        <end position="843"/>
    </location>
</feature>
<feature type="compositionally biased region" description="Low complexity" evidence="5">
    <location>
        <begin position="632"/>
        <end position="643"/>
    </location>
</feature>
<feature type="region of interest" description="Disordered" evidence="5">
    <location>
        <begin position="302"/>
        <end position="370"/>
    </location>
</feature>
<keyword evidence="3" id="KW-0862">Zinc</keyword>
<organism evidence="7 8">
    <name type="scientific">Pseudozyma flocculosa PF-1</name>
    <dbReference type="NCBI Taxonomy" id="1277687"/>
    <lineage>
        <taxon>Eukaryota</taxon>
        <taxon>Fungi</taxon>
        <taxon>Dikarya</taxon>
        <taxon>Basidiomycota</taxon>
        <taxon>Ustilaginomycotina</taxon>
        <taxon>Ustilaginomycetes</taxon>
        <taxon>Ustilaginales</taxon>
        <taxon>Ustilaginaceae</taxon>
        <taxon>Pseudozyma</taxon>
    </lineage>
</organism>
<feature type="compositionally biased region" description="Low complexity" evidence="5">
    <location>
        <begin position="1067"/>
        <end position="1081"/>
    </location>
</feature>
<feature type="compositionally biased region" description="Low complexity" evidence="5">
    <location>
        <begin position="541"/>
        <end position="553"/>
    </location>
</feature>
<accession>A0A061H8E5</accession>
<dbReference type="Proteomes" id="UP000053664">
    <property type="component" value="Unassembled WGS sequence"/>
</dbReference>
<dbReference type="GeneID" id="19317544"/>
<evidence type="ECO:0000256" key="1">
    <source>
        <dbReference type="ARBA" id="ARBA00022723"/>
    </source>
</evidence>
<dbReference type="EMBL" id="KE361632">
    <property type="protein sequence ID" value="EPQ29147.1"/>
    <property type="molecule type" value="Genomic_DNA"/>
</dbReference>
<dbReference type="SMART" id="SM00401">
    <property type="entry name" value="ZnF_GATA"/>
    <property type="match status" value="1"/>
</dbReference>
<feature type="compositionally biased region" description="Polar residues" evidence="5">
    <location>
        <begin position="525"/>
        <end position="537"/>
    </location>
</feature>
<feature type="compositionally biased region" description="Low complexity" evidence="5">
    <location>
        <begin position="851"/>
        <end position="874"/>
    </location>
</feature>
<feature type="domain" description="GATA-type" evidence="6">
    <location>
        <begin position="1496"/>
        <end position="1546"/>
    </location>
</feature>
<feature type="region of interest" description="Disordered" evidence="5">
    <location>
        <begin position="1"/>
        <end position="226"/>
    </location>
</feature>
<dbReference type="KEGG" id="pfp:PFL1_03434"/>
<feature type="region of interest" description="Disordered" evidence="5">
    <location>
        <begin position="962"/>
        <end position="1054"/>
    </location>
</feature>
<dbReference type="SUPFAM" id="SSF57716">
    <property type="entry name" value="Glucocorticoid receptor-like (DNA-binding domain)"/>
    <property type="match status" value="1"/>
</dbReference>
<dbReference type="PANTHER" id="PTHR45658">
    <property type="entry name" value="GATA TRANSCRIPTION FACTOR"/>
    <property type="match status" value="1"/>
</dbReference>
<feature type="compositionally biased region" description="Polar residues" evidence="5">
    <location>
        <begin position="49"/>
        <end position="65"/>
    </location>
</feature>
<feature type="compositionally biased region" description="Basic and acidic residues" evidence="5">
    <location>
        <begin position="1041"/>
        <end position="1050"/>
    </location>
</feature>
<dbReference type="PANTHER" id="PTHR45658:SF18">
    <property type="entry name" value="PROTEIN GAT2"/>
    <property type="match status" value="1"/>
</dbReference>
<protein>
    <recommendedName>
        <fullName evidence="6">GATA-type domain-containing protein</fullName>
    </recommendedName>
</protein>
<dbReference type="Gene3D" id="3.30.50.10">
    <property type="entry name" value="Erythroid Transcription Factor GATA-1, subunit A"/>
    <property type="match status" value="1"/>
</dbReference>
<feature type="compositionally biased region" description="Basic and acidic residues" evidence="5">
    <location>
        <begin position="1546"/>
        <end position="1564"/>
    </location>
</feature>
<evidence type="ECO:0000256" key="2">
    <source>
        <dbReference type="ARBA" id="ARBA00022771"/>
    </source>
</evidence>
<dbReference type="InterPro" id="IPR000679">
    <property type="entry name" value="Znf_GATA"/>
</dbReference>
<dbReference type="OrthoDB" id="2162994at2759"/>
<dbReference type="RefSeq" id="XP_007879142.1">
    <property type="nucleotide sequence ID" value="XM_007880951.1"/>
</dbReference>
<name>A0A061H8E5_9BASI</name>
<dbReference type="HOGENOM" id="CLU_004736_0_0_1"/>
<feature type="compositionally biased region" description="Low complexity" evidence="5">
    <location>
        <begin position="583"/>
        <end position="615"/>
    </location>
</feature>
<dbReference type="GO" id="GO:0006355">
    <property type="term" value="P:regulation of DNA-templated transcription"/>
    <property type="evidence" value="ECO:0007669"/>
    <property type="project" value="InterPro"/>
</dbReference>
<reference evidence="7 8" key="1">
    <citation type="journal article" date="2013" name="Plant Cell">
        <title>The transition from a phytopathogenic smut ancestor to an anamorphic biocontrol agent deciphered by comparative whole-genome analysis.</title>
        <authorList>
            <person name="Lefebvre F."/>
            <person name="Joly D.L."/>
            <person name="Labbe C."/>
            <person name="Teichmann B."/>
            <person name="Linning R."/>
            <person name="Belzile F."/>
            <person name="Bakkeren G."/>
            <person name="Belanger R.R."/>
        </authorList>
    </citation>
    <scope>NUCLEOTIDE SEQUENCE [LARGE SCALE GENOMIC DNA]</scope>
    <source>
        <strain evidence="7 8">PF-1</strain>
    </source>
</reference>
<feature type="compositionally biased region" description="Polar residues" evidence="5">
    <location>
        <begin position="313"/>
        <end position="327"/>
    </location>
</feature>
<feature type="compositionally biased region" description="Low complexity" evidence="5">
    <location>
        <begin position="180"/>
        <end position="194"/>
    </location>
</feature>
<feature type="region of interest" description="Disordered" evidence="5">
    <location>
        <begin position="1067"/>
        <end position="1104"/>
    </location>
</feature>
<dbReference type="PROSITE" id="PS50114">
    <property type="entry name" value="GATA_ZN_FINGER_2"/>
    <property type="match status" value="1"/>
</dbReference>
<evidence type="ECO:0000313" key="8">
    <source>
        <dbReference type="Proteomes" id="UP000053664"/>
    </source>
</evidence>
<dbReference type="Pfam" id="PF00320">
    <property type="entry name" value="GATA"/>
    <property type="match status" value="1"/>
</dbReference>
<dbReference type="InterPro" id="IPR051140">
    <property type="entry name" value="GATA_TF"/>
</dbReference>
<feature type="compositionally biased region" description="Low complexity" evidence="5">
    <location>
        <begin position="69"/>
        <end position="90"/>
    </location>
</feature>
<proteinExistence type="predicted"/>
<feature type="region of interest" description="Disordered" evidence="5">
    <location>
        <begin position="1538"/>
        <end position="1583"/>
    </location>
</feature>
<dbReference type="GO" id="GO:0008270">
    <property type="term" value="F:zinc ion binding"/>
    <property type="evidence" value="ECO:0007669"/>
    <property type="project" value="UniProtKB-KW"/>
</dbReference>
<feature type="compositionally biased region" description="Low complexity" evidence="5">
    <location>
        <begin position="1232"/>
        <end position="1261"/>
    </location>
</feature>
<dbReference type="CDD" id="cd00202">
    <property type="entry name" value="ZnF_GATA"/>
    <property type="match status" value="1"/>
</dbReference>
<feature type="region of interest" description="Disordered" evidence="5">
    <location>
        <begin position="693"/>
        <end position="757"/>
    </location>
</feature>
<feature type="compositionally biased region" description="Low complexity" evidence="5">
    <location>
        <begin position="962"/>
        <end position="977"/>
    </location>
</feature>
<feature type="compositionally biased region" description="Low complexity" evidence="5">
    <location>
        <begin position="710"/>
        <end position="757"/>
    </location>
</feature>
<feature type="region of interest" description="Disordered" evidence="5">
    <location>
        <begin position="787"/>
        <end position="901"/>
    </location>
</feature>
<gene>
    <name evidence="7" type="ORF">PFL1_03434</name>
</gene>
<feature type="compositionally biased region" description="Polar residues" evidence="5">
    <location>
        <begin position="101"/>
        <end position="131"/>
    </location>
</feature>
<evidence type="ECO:0000256" key="3">
    <source>
        <dbReference type="ARBA" id="ARBA00022833"/>
    </source>
</evidence>
<dbReference type="eggNOG" id="KOG1601">
    <property type="taxonomic scope" value="Eukaryota"/>
</dbReference>
<feature type="region of interest" description="Disordered" evidence="5">
    <location>
        <begin position="582"/>
        <end position="662"/>
    </location>
</feature>
<feature type="compositionally biased region" description="Gly residues" evidence="5">
    <location>
        <begin position="1571"/>
        <end position="1583"/>
    </location>
</feature>
<feature type="compositionally biased region" description="Low complexity" evidence="5">
    <location>
        <begin position="1001"/>
        <end position="1014"/>
    </location>
</feature>
<dbReference type="InterPro" id="IPR013088">
    <property type="entry name" value="Znf_NHR/GATA"/>
</dbReference>
<evidence type="ECO:0000256" key="4">
    <source>
        <dbReference type="PROSITE-ProRule" id="PRU00094"/>
    </source>
</evidence>